<dbReference type="InterPro" id="IPR002048">
    <property type="entry name" value="EF_hand_dom"/>
</dbReference>
<dbReference type="CDD" id="cd00051">
    <property type="entry name" value="EFh"/>
    <property type="match status" value="1"/>
</dbReference>
<keyword evidence="4" id="KW-0274">FAD</keyword>
<dbReference type="OMA" id="LSHKWYK"/>
<keyword evidence="6" id="KW-0249">Electron transport</keyword>
<keyword evidence="3 11" id="KW-0812">Transmembrane</keyword>
<feature type="transmembrane region" description="Helical" evidence="11">
    <location>
        <begin position="252"/>
        <end position="271"/>
    </location>
</feature>
<dbReference type="PANTHER" id="PTHR11972">
    <property type="entry name" value="NADPH OXIDASE"/>
    <property type="match status" value="1"/>
</dbReference>
<dbReference type="STRING" id="645134.A0A0L0H758"/>
<gene>
    <name evidence="14" type="ORF">SPPG_08002</name>
</gene>
<dbReference type="OrthoDB" id="167398at2759"/>
<dbReference type="SUPFAM" id="SSF52343">
    <property type="entry name" value="Ferredoxin reductase-like, C-terminal NADP-linked domain"/>
    <property type="match status" value="1"/>
</dbReference>
<feature type="transmembrane region" description="Helical" evidence="11">
    <location>
        <begin position="387"/>
        <end position="410"/>
    </location>
</feature>
<dbReference type="AlphaFoldDB" id="A0A0L0H758"/>
<dbReference type="eggNOG" id="KOG0039">
    <property type="taxonomic scope" value="Eukaryota"/>
</dbReference>
<evidence type="ECO:0000256" key="9">
    <source>
        <dbReference type="ARBA" id="ARBA00023065"/>
    </source>
</evidence>
<evidence type="ECO:0000259" key="13">
    <source>
        <dbReference type="PROSITE" id="PS51384"/>
    </source>
</evidence>
<keyword evidence="8" id="KW-0560">Oxidoreductase</keyword>
<dbReference type="SUPFAM" id="SSF63380">
    <property type="entry name" value="Riboflavin synthase domain-like"/>
    <property type="match status" value="1"/>
</dbReference>
<dbReference type="EMBL" id="KQ257467">
    <property type="protein sequence ID" value="KNC96799.1"/>
    <property type="molecule type" value="Genomic_DNA"/>
</dbReference>
<dbReference type="SFLD" id="SFLDS00052">
    <property type="entry name" value="Ferric_Reductase_Domain"/>
    <property type="match status" value="1"/>
</dbReference>
<evidence type="ECO:0000256" key="2">
    <source>
        <dbReference type="ARBA" id="ARBA00022630"/>
    </source>
</evidence>
<feature type="transmembrane region" description="Helical" evidence="11">
    <location>
        <begin position="448"/>
        <end position="464"/>
    </location>
</feature>
<dbReference type="SMART" id="SM00054">
    <property type="entry name" value="EFh"/>
    <property type="match status" value="2"/>
</dbReference>
<evidence type="ECO:0000256" key="10">
    <source>
        <dbReference type="ARBA" id="ARBA00023136"/>
    </source>
</evidence>
<dbReference type="GO" id="GO:0016491">
    <property type="term" value="F:oxidoreductase activity"/>
    <property type="evidence" value="ECO:0007669"/>
    <property type="project" value="UniProtKB-KW"/>
</dbReference>
<keyword evidence="9" id="KW-0813">Transport</keyword>
<dbReference type="PRINTS" id="PR00466">
    <property type="entry name" value="GP91PHOX"/>
</dbReference>
<dbReference type="InterPro" id="IPR017927">
    <property type="entry name" value="FAD-bd_FR_type"/>
</dbReference>
<dbReference type="RefSeq" id="XP_016604839.1">
    <property type="nucleotide sequence ID" value="XM_016756155.1"/>
</dbReference>
<sequence length="752" mass="85600">MKKNQDALRLKRAIEAFSYMDWDKTDELFQEYKDIFYANDEQSQRAVEKVIILTQSELADVLPGIELTQRESGKVKDTLKALFSITEVSDAVDTQKTKEPRYEVHVARLLTSIALLSPNAENVNEEEKAKLAFDMIDLDGTGYVVRDELRATIHHSALDNALQLSDTELDAVADALMQHMDIKGNGRVTFDEFKHSINTRDATLNPLQADKKAADFLLRSKSILLDEDDEEDDRWTVWRRIRIYMSLHAREISCLVLYAAVDAAMFIAYFMSVYQKPAKREALGIGAAAAKGFAGILYFNVPLCFLSMSRTLLTYARGTWLESLIPFDHAILFHQIVGYVIVMAAIGHIGCHLGSTYVKVANLDDLNGLNSVVSGKQFPTLPTYSELIIETLPGISGLIATLALLILVIFSIPQFRRQHFNTFWYSHHAFLVFSVALLIHGIWKWIQFPHMFMYLSIPLLWYFIERLLRIYRAAYLKYDATEIKAQAEKTVKLKLTPRKSHRRYRPGQYVFINIPSISSIQWHPYTLTSSPLEDSLVVHIRDNGDWSGAVAKLAKTNPDALRKINVDGPFGAPAQHFEDFENIMLIGTGIGVTPFASILRDLQIRIQTGNQQSSRLRRIDLFWINRSRGAFSWFTHLLKELEQNTAANFFRVHTFITSANSSRDIRSVLLWKGLQLVRHESSASILTGLTREAYWGRPDWNVIFDQTAASFPGGTVGVFFCGPEILAEELWDLSKKKSATSNCRFIFRKENF</sequence>
<evidence type="ECO:0000256" key="3">
    <source>
        <dbReference type="ARBA" id="ARBA00022692"/>
    </source>
</evidence>
<dbReference type="GO" id="GO:0005886">
    <property type="term" value="C:plasma membrane"/>
    <property type="evidence" value="ECO:0007669"/>
    <property type="project" value="TreeGrafter"/>
</dbReference>
<dbReference type="PROSITE" id="PS51384">
    <property type="entry name" value="FAD_FR"/>
    <property type="match status" value="1"/>
</dbReference>
<dbReference type="InterPro" id="IPR013121">
    <property type="entry name" value="Fe_red_NAD-bd_6"/>
</dbReference>
<dbReference type="InterPro" id="IPR050369">
    <property type="entry name" value="RBOH/FRE"/>
</dbReference>
<evidence type="ECO:0000256" key="11">
    <source>
        <dbReference type="SAM" id="Phobius"/>
    </source>
</evidence>
<dbReference type="PROSITE" id="PS50222">
    <property type="entry name" value="EF_HAND_2"/>
    <property type="match status" value="2"/>
</dbReference>
<keyword evidence="5" id="KW-0521">NADP</keyword>
<dbReference type="Gene3D" id="2.40.30.10">
    <property type="entry name" value="Translation factors"/>
    <property type="match status" value="1"/>
</dbReference>
<evidence type="ECO:0000313" key="15">
    <source>
        <dbReference type="Proteomes" id="UP000053201"/>
    </source>
</evidence>
<dbReference type="InParanoid" id="A0A0L0H758"/>
<dbReference type="VEuPathDB" id="FungiDB:SPPG_08002"/>
<organism evidence="14 15">
    <name type="scientific">Spizellomyces punctatus (strain DAOM BR117)</name>
    <dbReference type="NCBI Taxonomy" id="645134"/>
    <lineage>
        <taxon>Eukaryota</taxon>
        <taxon>Fungi</taxon>
        <taxon>Fungi incertae sedis</taxon>
        <taxon>Chytridiomycota</taxon>
        <taxon>Chytridiomycota incertae sedis</taxon>
        <taxon>Chytridiomycetes</taxon>
        <taxon>Spizellomycetales</taxon>
        <taxon>Spizellomycetaceae</taxon>
        <taxon>Spizellomyces</taxon>
    </lineage>
</organism>
<dbReference type="SUPFAM" id="SSF47473">
    <property type="entry name" value="EF-hand"/>
    <property type="match status" value="1"/>
</dbReference>
<dbReference type="InterPro" id="IPR013112">
    <property type="entry name" value="FAD-bd_8"/>
</dbReference>
<proteinExistence type="predicted"/>
<accession>A0A0L0H758</accession>
<feature type="domain" description="EF-hand" evidence="12">
    <location>
        <begin position="124"/>
        <end position="159"/>
    </location>
</feature>
<evidence type="ECO:0000256" key="5">
    <source>
        <dbReference type="ARBA" id="ARBA00022857"/>
    </source>
</evidence>
<keyword evidence="15" id="KW-1185">Reference proteome</keyword>
<dbReference type="InterPro" id="IPR013130">
    <property type="entry name" value="Fe3_Rdtase_TM_dom"/>
</dbReference>
<evidence type="ECO:0000256" key="8">
    <source>
        <dbReference type="ARBA" id="ARBA00023002"/>
    </source>
</evidence>
<dbReference type="Proteomes" id="UP000053201">
    <property type="component" value="Unassembled WGS sequence"/>
</dbReference>
<dbReference type="Pfam" id="PF08022">
    <property type="entry name" value="FAD_binding_8"/>
    <property type="match status" value="1"/>
</dbReference>
<dbReference type="InterPro" id="IPR000778">
    <property type="entry name" value="Cyt_b245_heavy_chain"/>
</dbReference>
<keyword evidence="10 11" id="KW-0472">Membrane</keyword>
<feature type="domain" description="FAD-binding FR-type" evidence="13">
    <location>
        <begin position="473"/>
        <end position="576"/>
    </location>
</feature>
<keyword evidence="2" id="KW-0285">Flavoprotein</keyword>
<dbReference type="GeneID" id="27691183"/>
<keyword evidence="9" id="KW-0406">Ion transport</keyword>
<feature type="transmembrane region" description="Helical" evidence="11">
    <location>
        <begin position="422"/>
        <end position="442"/>
    </location>
</feature>
<evidence type="ECO:0000259" key="12">
    <source>
        <dbReference type="PROSITE" id="PS50222"/>
    </source>
</evidence>
<dbReference type="InterPro" id="IPR039261">
    <property type="entry name" value="FNR_nucleotide-bd"/>
</dbReference>
<evidence type="ECO:0000256" key="1">
    <source>
        <dbReference type="ARBA" id="ARBA00004141"/>
    </source>
</evidence>
<dbReference type="Pfam" id="PF08030">
    <property type="entry name" value="NAD_binding_6"/>
    <property type="match status" value="1"/>
</dbReference>
<protein>
    <submittedName>
        <fullName evidence="14">Uncharacterized protein</fullName>
    </submittedName>
</protein>
<feature type="transmembrane region" description="Helical" evidence="11">
    <location>
        <begin position="283"/>
        <end position="306"/>
    </location>
</feature>
<dbReference type="FunCoup" id="A0A0L0H758">
    <property type="interactions" value="165"/>
</dbReference>
<feature type="domain" description="EF-hand" evidence="12">
    <location>
        <begin position="168"/>
        <end position="203"/>
    </location>
</feature>
<evidence type="ECO:0000256" key="6">
    <source>
        <dbReference type="ARBA" id="ARBA00022982"/>
    </source>
</evidence>
<feature type="transmembrane region" description="Helical" evidence="11">
    <location>
        <begin position="327"/>
        <end position="349"/>
    </location>
</feature>
<evidence type="ECO:0000256" key="7">
    <source>
        <dbReference type="ARBA" id="ARBA00022989"/>
    </source>
</evidence>
<dbReference type="Gene3D" id="3.40.50.80">
    <property type="entry name" value="Nucleotide-binding domain of ferredoxin-NADP reductase (FNR) module"/>
    <property type="match status" value="1"/>
</dbReference>
<dbReference type="GO" id="GO:0005509">
    <property type="term" value="F:calcium ion binding"/>
    <property type="evidence" value="ECO:0007669"/>
    <property type="project" value="InterPro"/>
</dbReference>
<dbReference type="Pfam" id="PF13499">
    <property type="entry name" value="EF-hand_7"/>
    <property type="match status" value="1"/>
</dbReference>
<dbReference type="CDD" id="cd06186">
    <property type="entry name" value="NOX_Duox_like_FAD_NADP"/>
    <property type="match status" value="1"/>
</dbReference>
<dbReference type="GO" id="GO:0006811">
    <property type="term" value="P:monoatomic ion transport"/>
    <property type="evidence" value="ECO:0007669"/>
    <property type="project" value="UniProtKB-KW"/>
</dbReference>
<evidence type="ECO:0000256" key="4">
    <source>
        <dbReference type="ARBA" id="ARBA00022827"/>
    </source>
</evidence>
<dbReference type="PANTHER" id="PTHR11972:SF153">
    <property type="entry name" value="SUPEROXIDE-GENERATING NADPH OXIDASE HEAVY CHAIN SUBUNIT A"/>
    <property type="match status" value="1"/>
</dbReference>
<dbReference type="Pfam" id="PF01794">
    <property type="entry name" value="Ferric_reduct"/>
    <property type="match status" value="1"/>
</dbReference>
<keyword evidence="7 11" id="KW-1133">Transmembrane helix</keyword>
<dbReference type="SFLD" id="SFLDG01169">
    <property type="entry name" value="NADPH_oxidase_subgroup_(NOX)"/>
    <property type="match status" value="1"/>
</dbReference>
<reference evidence="14 15" key="1">
    <citation type="submission" date="2009-08" db="EMBL/GenBank/DDBJ databases">
        <title>The Genome Sequence of Spizellomyces punctatus strain DAOM BR117.</title>
        <authorList>
            <consortium name="The Broad Institute Genome Sequencing Platform"/>
            <person name="Russ C."/>
            <person name="Cuomo C."/>
            <person name="Shea T."/>
            <person name="Young S.K."/>
            <person name="Zeng Q."/>
            <person name="Koehrsen M."/>
            <person name="Haas B."/>
            <person name="Borodovsky M."/>
            <person name="Guigo R."/>
            <person name="Alvarado L."/>
            <person name="Berlin A."/>
            <person name="Bochicchio J."/>
            <person name="Borenstein D."/>
            <person name="Chapman S."/>
            <person name="Chen Z."/>
            <person name="Engels R."/>
            <person name="Freedman E."/>
            <person name="Gellesch M."/>
            <person name="Goldberg J."/>
            <person name="Griggs A."/>
            <person name="Gujja S."/>
            <person name="Heiman D."/>
            <person name="Hepburn T."/>
            <person name="Howarth C."/>
            <person name="Jen D."/>
            <person name="Larson L."/>
            <person name="Lewis B."/>
            <person name="Mehta T."/>
            <person name="Park D."/>
            <person name="Pearson M."/>
            <person name="Roberts A."/>
            <person name="Saif S."/>
            <person name="Shenoy N."/>
            <person name="Sisk P."/>
            <person name="Stolte C."/>
            <person name="Sykes S."/>
            <person name="Thomson T."/>
            <person name="Walk T."/>
            <person name="White J."/>
            <person name="Yandava C."/>
            <person name="Burger G."/>
            <person name="Gray M.W."/>
            <person name="Holland P.W.H."/>
            <person name="King N."/>
            <person name="Lang F.B.F."/>
            <person name="Roger A.J."/>
            <person name="Ruiz-Trillo I."/>
            <person name="Lander E."/>
            <person name="Nusbaum C."/>
        </authorList>
    </citation>
    <scope>NUCLEOTIDE SEQUENCE [LARGE SCALE GENOMIC DNA]</scope>
    <source>
        <strain evidence="14 15">DAOM BR117</strain>
    </source>
</reference>
<dbReference type="Gene3D" id="1.10.238.10">
    <property type="entry name" value="EF-hand"/>
    <property type="match status" value="1"/>
</dbReference>
<name>A0A0L0H758_SPIPD</name>
<dbReference type="InterPro" id="IPR017938">
    <property type="entry name" value="Riboflavin_synthase-like_b-brl"/>
</dbReference>
<dbReference type="SFLD" id="SFLDG01168">
    <property type="entry name" value="Ferric_reductase_subgroup_(FRE"/>
    <property type="match status" value="1"/>
</dbReference>
<evidence type="ECO:0000313" key="14">
    <source>
        <dbReference type="EMBL" id="KNC96799.1"/>
    </source>
</evidence>
<comment type="subcellular location">
    <subcellularLocation>
        <location evidence="1">Membrane</location>
        <topology evidence="1">Multi-pass membrane protein</topology>
    </subcellularLocation>
</comment>
<dbReference type="InterPro" id="IPR011992">
    <property type="entry name" value="EF-hand-dom_pair"/>
</dbReference>